<proteinExistence type="predicted"/>
<dbReference type="Pfam" id="PF00535">
    <property type="entry name" value="Glycos_transf_2"/>
    <property type="match status" value="1"/>
</dbReference>
<sequence>MNRKALIALPVFNEERHVVDVLTEVKKYAEAILVVNDGSSDGTAEILNTVAGITVITHPENQGYGAALKSAFDYAVEHQDEYDVLVTIDCDGQHEPGLLPGLVQQMRDRFDKDPIDILSGSRYLKSFNGDSIPPEDRRQINVAVTNRINEQLGFDITDAFCGLKAYRVEALSQFNVTDLGYAMPLQLWVQAAAHAMKIVEFAVPLVYLEEERSFGGSLDDAIKRKAYYDEVLDREMQAAGMTCCASENCNDRTDSYSE</sequence>
<dbReference type="InterPro" id="IPR001173">
    <property type="entry name" value="Glyco_trans_2-like"/>
</dbReference>
<protein>
    <submittedName>
        <fullName evidence="2">Glycosyltransferase family 2 protein</fullName>
    </submittedName>
</protein>
<dbReference type="Proteomes" id="UP000263642">
    <property type="component" value="Unassembled WGS sequence"/>
</dbReference>
<dbReference type="InterPro" id="IPR050256">
    <property type="entry name" value="Glycosyltransferase_2"/>
</dbReference>
<name>A0A3D3RDJ4_9PLAN</name>
<dbReference type="GO" id="GO:0016740">
    <property type="term" value="F:transferase activity"/>
    <property type="evidence" value="ECO:0007669"/>
    <property type="project" value="UniProtKB-KW"/>
</dbReference>
<evidence type="ECO:0000259" key="1">
    <source>
        <dbReference type="Pfam" id="PF00535"/>
    </source>
</evidence>
<dbReference type="AlphaFoldDB" id="A0A3D3RDJ4"/>
<evidence type="ECO:0000313" key="2">
    <source>
        <dbReference type="EMBL" id="HCO26889.1"/>
    </source>
</evidence>
<gene>
    <name evidence="2" type="ORF">DIT97_29205</name>
</gene>
<accession>A0A3D3RDJ4</accession>
<dbReference type="PANTHER" id="PTHR48090">
    <property type="entry name" value="UNDECAPRENYL-PHOSPHATE 4-DEOXY-4-FORMAMIDO-L-ARABINOSE TRANSFERASE-RELATED"/>
    <property type="match status" value="1"/>
</dbReference>
<dbReference type="InterPro" id="IPR029044">
    <property type="entry name" value="Nucleotide-diphossugar_trans"/>
</dbReference>
<dbReference type="Gene3D" id="3.90.550.10">
    <property type="entry name" value="Spore Coat Polysaccharide Biosynthesis Protein SpsA, Chain A"/>
    <property type="match status" value="1"/>
</dbReference>
<keyword evidence="2" id="KW-0808">Transferase</keyword>
<dbReference type="CDD" id="cd04179">
    <property type="entry name" value="DPM_DPG-synthase_like"/>
    <property type="match status" value="1"/>
</dbReference>
<dbReference type="EMBL" id="DQAY01000181">
    <property type="protein sequence ID" value="HCO26889.1"/>
    <property type="molecule type" value="Genomic_DNA"/>
</dbReference>
<reference evidence="2 3" key="1">
    <citation type="journal article" date="2018" name="Nat. Biotechnol.">
        <title>A standardized bacterial taxonomy based on genome phylogeny substantially revises the tree of life.</title>
        <authorList>
            <person name="Parks D.H."/>
            <person name="Chuvochina M."/>
            <person name="Waite D.W."/>
            <person name="Rinke C."/>
            <person name="Skarshewski A."/>
            <person name="Chaumeil P.A."/>
            <person name="Hugenholtz P."/>
        </authorList>
    </citation>
    <scope>NUCLEOTIDE SEQUENCE [LARGE SCALE GENOMIC DNA]</scope>
    <source>
        <strain evidence="2">UBA9375</strain>
    </source>
</reference>
<dbReference type="PANTHER" id="PTHR48090:SF7">
    <property type="entry name" value="RFBJ PROTEIN"/>
    <property type="match status" value="1"/>
</dbReference>
<dbReference type="RefSeq" id="WP_278446565.1">
    <property type="nucleotide sequence ID" value="NZ_CAXAST010000001.1"/>
</dbReference>
<evidence type="ECO:0000313" key="3">
    <source>
        <dbReference type="Proteomes" id="UP000263642"/>
    </source>
</evidence>
<comment type="caution">
    <text evidence="2">The sequence shown here is derived from an EMBL/GenBank/DDBJ whole genome shotgun (WGS) entry which is preliminary data.</text>
</comment>
<dbReference type="SUPFAM" id="SSF53448">
    <property type="entry name" value="Nucleotide-diphospho-sugar transferases"/>
    <property type="match status" value="1"/>
</dbReference>
<feature type="domain" description="Glycosyltransferase 2-like" evidence="1">
    <location>
        <begin position="7"/>
        <end position="172"/>
    </location>
</feature>
<organism evidence="2 3">
    <name type="scientific">Gimesia maris</name>
    <dbReference type="NCBI Taxonomy" id="122"/>
    <lineage>
        <taxon>Bacteria</taxon>
        <taxon>Pseudomonadati</taxon>
        <taxon>Planctomycetota</taxon>
        <taxon>Planctomycetia</taxon>
        <taxon>Planctomycetales</taxon>
        <taxon>Planctomycetaceae</taxon>
        <taxon>Gimesia</taxon>
    </lineage>
</organism>